<dbReference type="Proteomes" id="UP000271193">
    <property type="component" value="Chromosome"/>
</dbReference>
<evidence type="ECO:0000313" key="2">
    <source>
        <dbReference type="Proteomes" id="UP000271193"/>
    </source>
</evidence>
<dbReference type="EMBL" id="CP033932">
    <property type="protein sequence ID" value="AZB23622.1"/>
    <property type="molecule type" value="Genomic_DNA"/>
</dbReference>
<keyword evidence="2" id="KW-1185">Reference proteome</keyword>
<protein>
    <submittedName>
        <fullName evidence="1">Uncharacterized protein</fullName>
    </submittedName>
</protein>
<accession>A0A3G6T2N0</accession>
<dbReference type="AlphaFoldDB" id="A0A3G6T2N0"/>
<proteinExistence type="predicted"/>
<evidence type="ECO:0000313" key="1">
    <source>
        <dbReference type="EMBL" id="AZB23622.1"/>
    </source>
</evidence>
<reference evidence="2" key="1">
    <citation type="submission" date="2018-11" db="EMBL/GenBank/DDBJ databases">
        <title>Proposal to divide the Flavobacteriaceae and reorganize its genera based on Amino Acid Identity values calculated from whole genome sequences.</title>
        <authorList>
            <person name="Nicholson A.C."/>
            <person name="Gulvik C.A."/>
            <person name="Whitney A.M."/>
            <person name="Humrighouse B.W."/>
            <person name="Bell M."/>
            <person name="Holmes B."/>
            <person name="Steigerwalt A.G."/>
            <person name="Villarma A."/>
            <person name="Sheth M."/>
            <person name="Batra D."/>
            <person name="Pryor J."/>
            <person name="Bernardet J.-F."/>
            <person name="Hugo C."/>
            <person name="Kampfer P."/>
            <person name="Newman J."/>
            <person name="McQuiston J.R."/>
        </authorList>
    </citation>
    <scope>NUCLEOTIDE SEQUENCE [LARGE SCALE GENOMIC DNA]</scope>
    <source>
        <strain evidence="2">G0229</strain>
    </source>
</reference>
<name>A0A3G6T2N0_9FLAO</name>
<dbReference type="KEGG" id="cben:EG339_02780"/>
<organism evidence="1 2">
    <name type="scientific">Chryseobacterium bernardetii</name>
    <dbReference type="NCBI Taxonomy" id="1241978"/>
    <lineage>
        <taxon>Bacteria</taxon>
        <taxon>Pseudomonadati</taxon>
        <taxon>Bacteroidota</taxon>
        <taxon>Flavobacteriia</taxon>
        <taxon>Flavobacteriales</taxon>
        <taxon>Weeksellaceae</taxon>
        <taxon>Chryseobacterium group</taxon>
        <taxon>Chryseobacterium</taxon>
    </lineage>
</organism>
<dbReference type="RefSeq" id="WP_123868757.1">
    <property type="nucleotide sequence ID" value="NZ_CP033932.1"/>
</dbReference>
<dbReference type="GeneID" id="99063724"/>
<gene>
    <name evidence="1" type="ORF">EG339_02780</name>
</gene>
<sequence>MAGNKRWTQEEISYLKENYGIQSVEFISNKLDRSTDSIHKKASDLKVSFANLSEKIAKEDRLEKKLDEVIFLLQRLIDNNHSHWTEYELDYIKKNYTLRSAPTIAAKLKRNPNSVIQKAKELGVIKVLNSFEEYEDDFIIENYGKLPLSQIGFHLDRNYNSIFNRVSILKKVGKIK</sequence>